<dbReference type="InterPro" id="IPR036770">
    <property type="entry name" value="Ankyrin_rpt-contain_sf"/>
</dbReference>
<keyword evidence="3" id="KW-0418">Kinase</keyword>
<feature type="region of interest" description="Disordered" evidence="1">
    <location>
        <begin position="196"/>
        <end position="226"/>
    </location>
</feature>
<evidence type="ECO:0000256" key="1">
    <source>
        <dbReference type="SAM" id="MobiDB-lite"/>
    </source>
</evidence>
<dbReference type="SMART" id="SM00220">
    <property type="entry name" value="S_TKc"/>
    <property type="match status" value="1"/>
</dbReference>
<keyword evidence="3" id="KW-0723">Serine/threonine-protein kinase</keyword>
<evidence type="ECO:0000313" key="4">
    <source>
        <dbReference type="Proteomes" id="UP001521116"/>
    </source>
</evidence>
<keyword evidence="3" id="KW-0808">Transferase</keyword>
<evidence type="ECO:0000259" key="2">
    <source>
        <dbReference type="PROSITE" id="PS50011"/>
    </source>
</evidence>
<feature type="domain" description="Protein kinase" evidence="2">
    <location>
        <begin position="248"/>
        <end position="370"/>
    </location>
</feature>
<proteinExistence type="predicted"/>
<reference evidence="3 4" key="1">
    <citation type="submission" date="2024-02" db="EMBL/GenBank/DDBJ databases">
        <title>De novo assembly and annotation of 12 fungi associated with fruit tree decline syndrome in Ontario, Canada.</title>
        <authorList>
            <person name="Sulman M."/>
            <person name="Ellouze W."/>
            <person name="Ilyukhin E."/>
        </authorList>
    </citation>
    <scope>NUCLEOTIDE SEQUENCE [LARGE SCALE GENOMIC DNA]</scope>
    <source>
        <strain evidence="3 4">M1-105</strain>
    </source>
</reference>
<sequence length="370" mass="41657">MYAMRAFCEEEGETLEDDDIPDADILTSGCGGLIAVDKESRLVRLVHYTAQEYFQREHQDRLPDTRTEITRICLAYLRLPNFSDGISTEDAAMSTRLEQYPFLDDNIEVVRMLVEAGVSLSEENSWQDSALSVATRNGQEAIATYLADSGAILPNSRAGRRASVIAVRKGLPQLARRLTNEYAAVARRGLERQSPAREGDLIDIPEDQEESSIGGGSSMRSTDQEVRPYDLSEALDGVNYNRGFLRRYDHVELLAKGHFAQVFLSRNKVTGVLYAVKILSPKQKGVVESIRNEIDSLTELHHQHIIHLVDIMVQDTMDTVYLVLELATEGELFNWVVMKQKLTESETRKVFSQIFSALAFMVSLSKSYLR</sequence>
<dbReference type="GO" id="GO:0004674">
    <property type="term" value="F:protein serine/threonine kinase activity"/>
    <property type="evidence" value="ECO:0007669"/>
    <property type="project" value="UniProtKB-KW"/>
</dbReference>
<dbReference type="InterPro" id="IPR011009">
    <property type="entry name" value="Kinase-like_dom_sf"/>
</dbReference>
<dbReference type="Proteomes" id="UP001521116">
    <property type="component" value="Unassembled WGS sequence"/>
</dbReference>
<comment type="caution">
    <text evidence="3">The sequence shown here is derived from an EMBL/GenBank/DDBJ whole genome shotgun (WGS) entry which is preliminary data.</text>
</comment>
<dbReference type="EMBL" id="JAJVDC020000011">
    <property type="protein sequence ID" value="KAL1635336.1"/>
    <property type="molecule type" value="Genomic_DNA"/>
</dbReference>
<accession>A0ABR3T7H6</accession>
<dbReference type="InterPro" id="IPR000719">
    <property type="entry name" value="Prot_kinase_dom"/>
</dbReference>
<evidence type="ECO:0000313" key="3">
    <source>
        <dbReference type="EMBL" id="KAL1635336.1"/>
    </source>
</evidence>
<name>A0ABR3T7H6_9PEZI</name>
<dbReference type="SUPFAM" id="SSF48403">
    <property type="entry name" value="Ankyrin repeat"/>
    <property type="match status" value="1"/>
</dbReference>
<dbReference type="SUPFAM" id="SSF56112">
    <property type="entry name" value="Protein kinase-like (PK-like)"/>
    <property type="match status" value="1"/>
</dbReference>
<feature type="compositionally biased region" description="Acidic residues" evidence="1">
    <location>
        <begin position="201"/>
        <end position="210"/>
    </location>
</feature>
<protein>
    <submittedName>
        <fullName evidence="3">Serine/threonine protein kinase</fullName>
    </submittedName>
</protein>
<dbReference type="Pfam" id="PF00069">
    <property type="entry name" value="Pkinase"/>
    <property type="match status" value="1"/>
</dbReference>
<organism evidence="3 4">
    <name type="scientific">Neofusicoccum ribis</name>
    <dbReference type="NCBI Taxonomy" id="45134"/>
    <lineage>
        <taxon>Eukaryota</taxon>
        <taxon>Fungi</taxon>
        <taxon>Dikarya</taxon>
        <taxon>Ascomycota</taxon>
        <taxon>Pezizomycotina</taxon>
        <taxon>Dothideomycetes</taxon>
        <taxon>Dothideomycetes incertae sedis</taxon>
        <taxon>Botryosphaeriales</taxon>
        <taxon>Botryosphaeriaceae</taxon>
        <taxon>Neofusicoccum</taxon>
    </lineage>
</organism>
<keyword evidence="4" id="KW-1185">Reference proteome</keyword>
<dbReference type="PROSITE" id="PS50011">
    <property type="entry name" value="PROTEIN_KINASE_DOM"/>
    <property type="match status" value="1"/>
</dbReference>
<dbReference type="Gene3D" id="1.25.40.20">
    <property type="entry name" value="Ankyrin repeat-containing domain"/>
    <property type="match status" value="1"/>
</dbReference>
<gene>
    <name evidence="3" type="primary">DUN1_1</name>
    <name evidence="3" type="ORF">SLS56_001759</name>
</gene>
<dbReference type="Gene3D" id="1.10.510.10">
    <property type="entry name" value="Transferase(Phosphotransferase) domain 1"/>
    <property type="match status" value="1"/>
</dbReference>
<dbReference type="PANTHER" id="PTHR24347">
    <property type="entry name" value="SERINE/THREONINE-PROTEIN KINASE"/>
    <property type="match status" value="1"/>
</dbReference>